<dbReference type="AlphaFoldDB" id="A0A7W9S5H7"/>
<dbReference type="Proteomes" id="UP000533306">
    <property type="component" value="Unassembled WGS sequence"/>
</dbReference>
<evidence type="ECO:0000256" key="1">
    <source>
        <dbReference type="SAM" id="MobiDB-lite"/>
    </source>
</evidence>
<evidence type="ECO:0000313" key="3">
    <source>
        <dbReference type="Proteomes" id="UP000533306"/>
    </source>
</evidence>
<gene>
    <name evidence="2" type="ORF">HNR59_003877</name>
</gene>
<dbReference type="RefSeq" id="WP_246374865.1">
    <property type="nucleotide sequence ID" value="NZ_JACHEU010000006.1"/>
</dbReference>
<sequence>MPDYTIETMYHLPVYRRRTYRAATVAQACRLAVEDEDWAAGSLDHDSAEETFVTGIWDGADAAWSGSALPVPAQFEETVQRKAGHFETLLGLLKMMLADVRAGRASSEEWVERAEQAVGLGEAILAGARGPDPQGRDGDPRPDRGEDAQEHLSLAATAAERDAVLTGLRLLQRAIETDSLAPLLRDILTNGGAHPGLDPDAIDTLCERLNIQGGHQDRH</sequence>
<dbReference type="EMBL" id="JACHEU010000006">
    <property type="protein sequence ID" value="MBB6014482.1"/>
    <property type="molecule type" value="Genomic_DNA"/>
</dbReference>
<organism evidence="2 3">
    <name type="scientific">Aquamicrobium lusatiense</name>
    <dbReference type="NCBI Taxonomy" id="89772"/>
    <lineage>
        <taxon>Bacteria</taxon>
        <taxon>Pseudomonadati</taxon>
        <taxon>Pseudomonadota</taxon>
        <taxon>Alphaproteobacteria</taxon>
        <taxon>Hyphomicrobiales</taxon>
        <taxon>Phyllobacteriaceae</taxon>
        <taxon>Aquamicrobium</taxon>
    </lineage>
</organism>
<accession>A0A7W9S5H7</accession>
<reference evidence="2 3" key="1">
    <citation type="submission" date="2020-08" db="EMBL/GenBank/DDBJ databases">
        <title>Genomic Encyclopedia of Type Strains, Phase IV (KMG-IV): sequencing the most valuable type-strain genomes for metagenomic binning, comparative biology and taxonomic classification.</title>
        <authorList>
            <person name="Goeker M."/>
        </authorList>
    </citation>
    <scope>NUCLEOTIDE SEQUENCE [LARGE SCALE GENOMIC DNA]</scope>
    <source>
        <strain evidence="2 3">DSM 11099</strain>
    </source>
</reference>
<proteinExistence type="predicted"/>
<feature type="compositionally biased region" description="Basic and acidic residues" evidence="1">
    <location>
        <begin position="134"/>
        <end position="149"/>
    </location>
</feature>
<keyword evidence="3" id="KW-1185">Reference proteome</keyword>
<name>A0A7W9S5H7_9HYPH</name>
<evidence type="ECO:0000313" key="2">
    <source>
        <dbReference type="EMBL" id="MBB6014482.1"/>
    </source>
</evidence>
<protein>
    <submittedName>
        <fullName evidence="2">Uncharacterized protein</fullName>
    </submittedName>
</protein>
<feature type="region of interest" description="Disordered" evidence="1">
    <location>
        <begin position="123"/>
        <end position="149"/>
    </location>
</feature>
<comment type="caution">
    <text evidence="2">The sequence shown here is derived from an EMBL/GenBank/DDBJ whole genome shotgun (WGS) entry which is preliminary data.</text>
</comment>